<keyword evidence="6" id="KW-0472">Membrane</keyword>
<keyword evidence="3 7" id="KW-0813">Transport</keyword>
<feature type="compositionally biased region" description="Pro residues" evidence="8">
    <location>
        <begin position="739"/>
        <end position="752"/>
    </location>
</feature>
<keyword evidence="11" id="KW-1185">Reference proteome</keyword>
<evidence type="ECO:0000256" key="2">
    <source>
        <dbReference type="ARBA" id="ARBA00006613"/>
    </source>
</evidence>
<sequence>MTPTSLRPKPSFVANSIWISLGTSPIWTGINRGTPLYPILLLQDLIRGLRANKKDEAKFLAQAVDEIRQEIKSKDMELKAGAVLKLTYLEMLGHDMSWASFHVVEVMSSPKYHLKTVGYLAATQSFGPDTDVLMLTTNLLKKDLTSNPNDIAVGLNGLSNTVSPDLARDLSNDVVTMLSHSRPHIRKRAVIAVYKALIKYPEAAPFALTRLKEKLEDQDLGVVAATINVLCELVRREPIEYLSLAPQLFRLMTTSSNNWMLIKLIKLFGFLSPHELRLVKKLQPPITELISTTPAISLLYECVHTCIVGGMLLRSSGDDLAELCVTKLAAFLQDPDQNLKYIALLALAKIVPTHRHLVAKYQDMIFSSVSDQDLSIRMRALDLLSAMVTKDNLQSIVQQLLSYLVRPDSTPFPAAASSLAVAITSPPSEGEGLTLPPAQLSSYRLTLVQRLLAMCSHNTYDNIVDFQWYLSVLLDLTYVASVNVGDQIKDQLVDIVARVKLLLRDDTFLANSQEEGSCAEVLWAAAWICGENSREIAEPQKLLPYLLQENVSFLASETIGAYLQAAIKLFGTWSMELSQDWDSGRIQDAREVVDALISRLKGFTSHSEIEVQERAANAVKLFTFIQADLVSFHLDDPATGTPVDDASQHPAYPKSLLLINPLFSTYELNSVNFAAQDSISVPEGLDLDVWIVPPPQEFLMLAAAGADDLQEGEHIPTKKKVKSKGKGKARSSKVAAVTPPDPQTDPINPPDPSEAEERVENERRRLARMELRRHDPYYIPDRPYSAPSASDVDSIPVLLETRFPTLLRDFATVTTSEPFVVDKNGEMPEIAATQPASLKLPISTRPTNASSGALSSSPAYVIDEQIPRTGTPEPIKVKRTKKKRVPSAKSKRVDAE</sequence>
<feature type="compositionally biased region" description="Basic residues" evidence="8">
    <location>
        <begin position="877"/>
        <end position="890"/>
    </location>
</feature>
<dbReference type="Pfam" id="PF01602">
    <property type="entry name" value="Adaptin_N"/>
    <property type="match status" value="1"/>
</dbReference>
<dbReference type="AlphaFoldDB" id="A0AAD4LGW0"/>
<dbReference type="SUPFAM" id="SSF48371">
    <property type="entry name" value="ARM repeat"/>
    <property type="match status" value="1"/>
</dbReference>
<feature type="region of interest" description="Disordered" evidence="8">
    <location>
        <begin position="841"/>
        <end position="896"/>
    </location>
</feature>
<dbReference type="GO" id="GO:0030123">
    <property type="term" value="C:AP-3 adaptor complex"/>
    <property type="evidence" value="ECO:0007669"/>
    <property type="project" value="InterPro"/>
</dbReference>
<dbReference type="GO" id="GO:0006896">
    <property type="term" value="P:Golgi to vacuole transport"/>
    <property type="evidence" value="ECO:0007669"/>
    <property type="project" value="TreeGrafter"/>
</dbReference>
<comment type="subcellular location">
    <subcellularLocation>
        <location evidence="1">Endomembrane system</location>
    </subcellularLocation>
    <subcellularLocation>
        <location evidence="7">Golgi apparatus</location>
    </subcellularLocation>
</comment>
<organism evidence="10 11">
    <name type="scientific">Lactarius akahatsu</name>
    <dbReference type="NCBI Taxonomy" id="416441"/>
    <lineage>
        <taxon>Eukaryota</taxon>
        <taxon>Fungi</taxon>
        <taxon>Dikarya</taxon>
        <taxon>Basidiomycota</taxon>
        <taxon>Agaricomycotina</taxon>
        <taxon>Agaricomycetes</taxon>
        <taxon>Russulales</taxon>
        <taxon>Russulaceae</taxon>
        <taxon>Lactarius</taxon>
    </lineage>
</organism>
<comment type="similarity">
    <text evidence="2 7">Belongs to the adaptor complexes large subunit family.</text>
</comment>
<dbReference type="PANTHER" id="PTHR22781:SF12">
    <property type="entry name" value="AP-3 COMPLEX SUBUNIT DELTA-1"/>
    <property type="match status" value="1"/>
</dbReference>
<dbReference type="InterPro" id="IPR017105">
    <property type="entry name" value="AP3_complex_dsu"/>
</dbReference>
<dbReference type="Gene3D" id="1.25.10.10">
    <property type="entry name" value="Leucine-rich Repeat Variant"/>
    <property type="match status" value="1"/>
</dbReference>
<dbReference type="PIRSF" id="PIRSF037092">
    <property type="entry name" value="AP3_complex_delta"/>
    <property type="match status" value="1"/>
</dbReference>
<dbReference type="GO" id="GO:0010008">
    <property type="term" value="C:endosome membrane"/>
    <property type="evidence" value="ECO:0007669"/>
    <property type="project" value="TreeGrafter"/>
</dbReference>
<evidence type="ECO:0000256" key="4">
    <source>
        <dbReference type="ARBA" id="ARBA00022737"/>
    </source>
</evidence>
<dbReference type="Proteomes" id="UP001201163">
    <property type="component" value="Unassembled WGS sequence"/>
</dbReference>
<dbReference type="GO" id="GO:0006623">
    <property type="term" value="P:protein targeting to vacuole"/>
    <property type="evidence" value="ECO:0007669"/>
    <property type="project" value="TreeGrafter"/>
</dbReference>
<comment type="caution">
    <text evidence="10">The sequence shown here is derived from an EMBL/GenBank/DDBJ whole genome shotgun (WGS) entry which is preliminary data.</text>
</comment>
<keyword evidence="5 7" id="KW-0653">Protein transport</keyword>
<evidence type="ECO:0000313" key="10">
    <source>
        <dbReference type="EMBL" id="KAH8991957.1"/>
    </source>
</evidence>
<feature type="compositionally biased region" description="Basic residues" evidence="8">
    <location>
        <begin position="717"/>
        <end position="731"/>
    </location>
</feature>
<evidence type="ECO:0000313" key="11">
    <source>
        <dbReference type="Proteomes" id="UP001201163"/>
    </source>
</evidence>
<dbReference type="PANTHER" id="PTHR22781">
    <property type="entry name" value="DELTA ADAPTIN-RELATED"/>
    <property type="match status" value="1"/>
</dbReference>
<name>A0AAD4LGW0_9AGAM</name>
<evidence type="ECO:0000256" key="8">
    <source>
        <dbReference type="SAM" id="MobiDB-lite"/>
    </source>
</evidence>
<gene>
    <name evidence="10" type="ORF">EDB92DRAFT_1934881</name>
</gene>
<evidence type="ECO:0000256" key="3">
    <source>
        <dbReference type="ARBA" id="ARBA00022448"/>
    </source>
</evidence>
<evidence type="ECO:0000259" key="9">
    <source>
        <dbReference type="Pfam" id="PF01602"/>
    </source>
</evidence>
<protein>
    <recommendedName>
        <fullName evidence="7">AP-3 complex subunit delta</fullName>
    </recommendedName>
</protein>
<evidence type="ECO:0000256" key="7">
    <source>
        <dbReference type="PIRNR" id="PIRNR037092"/>
    </source>
</evidence>
<proteinExistence type="inferred from homology"/>
<accession>A0AAD4LGW0</accession>
<dbReference type="InterPro" id="IPR011989">
    <property type="entry name" value="ARM-like"/>
</dbReference>
<evidence type="ECO:0000256" key="1">
    <source>
        <dbReference type="ARBA" id="ARBA00004308"/>
    </source>
</evidence>
<dbReference type="EMBL" id="JAKELL010000024">
    <property type="protein sequence ID" value="KAH8991957.1"/>
    <property type="molecule type" value="Genomic_DNA"/>
</dbReference>
<evidence type="ECO:0000256" key="6">
    <source>
        <dbReference type="ARBA" id="ARBA00023136"/>
    </source>
</evidence>
<dbReference type="GO" id="GO:0005794">
    <property type="term" value="C:Golgi apparatus"/>
    <property type="evidence" value="ECO:0007669"/>
    <property type="project" value="UniProtKB-SubCell"/>
</dbReference>
<evidence type="ECO:0000256" key="5">
    <source>
        <dbReference type="ARBA" id="ARBA00022927"/>
    </source>
</evidence>
<feature type="region of interest" description="Disordered" evidence="8">
    <location>
        <begin position="711"/>
        <end position="762"/>
    </location>
</feature>
<keyword evidence="7" id="KW-0333">Golgi apparatus</keyword>
<comment type="function">
    <text evidence="7">Part of the AP-3 complex, an adaptor-related complex which is not clathrin-associated. The complex is associated with the Golgi region as well as more peripheral structures. It facilitates the budding of vesicles from the Golgi membrane.</text>
</comment>
<comment type="subunit">
    <text evidence="7">Adaptor protein complex 3 (AP-3) is a heterotetramer.</text>
</comment>
<keyword evidence="4" id="KW-0677">Repeat</keyword>
<feature type="domain" description="Clathrin/coatomer adaptor adaptin-like N-terminal" evidence="9">
    <location>
        <begin position="58"/>
        <end position="622"/>
    </location>
</feature>
<dbReference type="InterPro" id="IPR002553">
    <property type="entry name" value="Clathrin/coatomer_adapt-like_N"/>
</dbReference>
<reference evidence="10" key="1">
    <citation type="submission" date="2022-01" db="EMBL/GenBank/DDBJ databases">
        <title>Comparative genomics reveals a dynamic genome evolution in the ectomycorrhizal milk-cap (Lactarius) mushrooms.</title>
        <authorList>
            <consortium name="DOE Joint Genome Institute"/>
            <person name="Lebreton A."/>
            <person name="Tang N."/>
            <person name="Kuo A."/>
            <person name="LaButti K."/>
            <person name="Drula E."/>
            <person name="Barry K."/>
            <person name="Clum A."/>
            <person name="Lipzen A."/>
            <person name="Mousain D."/>
            <person name="Ng V."/>
            <person name="Wang R."/>
            <person name="Wang X."/>
            <person name="Dai Y."/>
            <person name="Henrissat B."/>
            <person name="Grigoriev I.V."/>
            <person name="Guerin-Laguette A."/>
            <person name="Yu F."/>
            <person name="Martin F.M."/>
        </authorList>
    </citation>
    <scope>NUCLEOTIDE SEQUENCE</scope>
    <source>
        <strain evidence="10">QP</strain>
    </source>
</reference>
<dbReference type="InterPro" id="IPR016024">
    <property type="entry name" value="ARM-type_fold"/>
</dbReference>
<feature type="compositionally biased region" description="Polar residues" evidence="8">
    <location>
        <begin position="844"/>
        <end position="858"/>
    </location>
</feature>